<evidence type="ECO:0000313" key="1">
    <source>
        <dbReference type="Proteomes" id="UP000887574"/>
    </source>
</evidence>
<protein>
    <submittedName>
        <fullName evidence="2">Uncharacterized protein</fullName>
    </submittedName>
</protein>
<reference evidence="2" key="1">
    <citation type="submission" date="2022-11" db="UniProtKB">
        <authorList>
            <consortium name="WormBaseParasite"/>
        </authorList>
    </citation>
    <scope>IDENTIFICATION</scope>
</reference>
<accession>A0A915DUB2</accession>
<dbReference type="AlphaFoldDB" id="A0A915DUB2"/>
<proteinExistence type="predicted"/>
<evidence type="ECO:0000313" key="2">
    <source>
        <dbReference type="WBParaSite" id="jg23743"/>
    </source>
</evidence>
<name>A0A915DUB2_9BILA</name>
<organism evidence="1 2">
    <name type="scientific">Ditylenchus dipsaci</name>
    <dbReference type="NCBI Taxonomy" id="166011"/>
    <lineage>
        <taxon>Eukaryota</taxon>
        <taxon>Metazoa</taxon>
        <taxon>Ecdysozoa</taxon>
        <taxon>Nematoda</taxon>
        <taxon>Chromadorea</taxon>
        <taxon>Rhabditida</taxon>
        <taxon>Tylenchina</taxon>
        <taxon>Tylenchomorpha</taxon>
        <taxon>Sphaerularioidea</taxon>
        <taxon>Anguinidae</taxon>
        <taxon>Anguininae</taxon>
        <taxon>Ditylenchus</taxon>
    </lineage>
</organism>
<dbReference type="WBParaSite" id="jg23743">
    <property type="protein sequence ID" value="jg23743"/>
    <property type="gene ID" value="jg23743"/>
</dbReference>
<sequence length="70" mass="8177">MIEETGLPHDSGNRYIKDFEEQGTYRKYGSSAAAEKFEVYVQVVKDWMKGSTFLSTFSDFWGEELIEKIR</sequence>
<dbReference type="Proteomes" id="UP000887574">
    <property type="component" value="Unplaced"/>
</dbReference>
<keyword evidence="1" id="KW-1185">Reference proteome</keyword>